<reference evidence="1" key="2">
    <citation type="journal article" date="2021" name="PeerJ">
        <title>Extensive microbial diversity within the chicken gut microbiome revealed by metagenomics and culture.</title>
        <authorList>
            <person name="Gilroy R."/>
            <person name="Ravi A."/>
            <person name="Getino M."/>
            <person name="Pursley I."/>
            <person name="Horton D.L."/>
            <person name="Alikhan N.F."/>
            <person name="Baker D."/>
            <person name="Gharbi K."/>
            <person name="Hall N."/>
            <person name="Watson M."/>
            <person name="Adriaenssens E.M."/>
            <person name="Foster-Nyarko E."/>
            <person name="Jarju S."/>
            <person name="Secka A."/>
            <person name="Antonio M."/>
            <person name="Oren A."/>
            <person name="Chaudhuri R.R."/>
            <person name="La Ragione R."/>
            <person name="Hildebrand F."/>
            <person name="Pallen M.J."/>
        </authorList>
    </citation>
    <scope>NUCLEOTIDE SEQUENCE</scope>
    <source>
        <strain evidence="1">CHK197-8231</strain>
    </source>
</reference>
<gene>
    <name evidence="1" type="ORF">IAD49_04255</name>
</gene>
<reference evidence="1" key="1">
    <citation type="submission" date="2020-10" db="EMBL/GenBank/DDBJ databases">
        <authorList>
            <person name="Gilroy R."/>
        </authorList>
    </citation>
    <scope>NUCLEOTIDE SEQUENCE</scope>
    <source>
        <strain evidence="1">CHK197-8231</strain>
    </source>
</reference>
<evidence type="ECO:0000313" key="2">
    <source>
        <dbReference type="Proteomes" id="UP000824087"/>
    </source>
</evidence>
<evidence type="ECO:0000313" key="1">
    <source>
        <dbReference type="EMBL" id="HIU22772.1"/>
    </source>
</evidence>
<accession>A0A9D1HUY1</accession>
<dbReference type="EMBL" id="DVML01000025">
    <property type="protein sequence ID" value="HIU22772.1"/>
    <property type="molecule type" value="Genomic_DNA"/>
</dbReference>
<sequence>MLEDREYMTQDRFDVWLNAKLYQPDFQIDEAFLRDLFQFETDEFLIDFLYHVFVGKYMGGYPKEHLIDLLCEIQSVPHLIDHERTLYQTDRLVEMIEHADDHNRYWYYKNWKYTHLLNDSYNYSLLEEDIYELIILENEVLHYLDEKVLYDLEEEKDFQKGQRLERTFQRLLHSTHTTCAIQALIYDVEELIVDNDYYTEIMKLLEGRKQILTSLHEDKIERRSLSLFHDGRLITVDYGDTESNIDKTVRYMDQVYKEDYGSERYQNTLFH</sequence>
<protein>
    <submittedName>
        <fullName evidence="1">Uncharacterized protein</fullName>
    </submittedName>
</protein>
<dbReference type="Proteomes" id="UP000824087">
    <property type="component" value="Unassembled WGS sequence"/>
</dbReference>
<proteinExistence type="predicted"/>
<dbReference type="AlphaFoldDB" id="A0A9D1HUY1"/>
<comment type="caution">
    <text evidence="1">The sequence shown here is derived from an EMBL/GenBank/DDBJ whole genome shotgun (WGS) entry which is preliminary data.</text>
</comment>
<name>A0A9D1HUY1_9BACT</name>
<organism evidence="1 2">
    <name type="scientific">Candidatus Fimihabitans intestinipullorum</name>
    <dbReference type="NCBI Taxonomy" id="2840820"/>
    <lineage>
        <taxon>Bacteria</taxon>
        <taxon>Bacillati</taxon>
        <taxon>Mycoplasmatota</taxon>
        <taxon>Mycoplasmatota incertae sedis</taxon>
        <taxon>Candidatus Fimihabitans</taxon>
    </lineage>
</organism>